<evidence type="ECO:0000313" key="2">
    <source>
        <dbReference type="EMBL" id="ORZ12280.1"/>
    </source>
</evidence>
<accession>A0A1X2I9K0</accession>
<dbReference type="Gene3D" id="3.90.25.10">
    <property type="entry name" value="UDP-galactose 4-epimerase, domain 1"/>
    <property type="match status" value="1"/>
</dbReference>
<reference evidence="2 3" key="1">
    <citation type="submission" date="2016-07" db="EMBL/GenBank/DDBJ databases">
        <title>Pervasive Adenine N6-methylation of Active Genes in Fungi.</title>
        <authorList>
            <consortium name="DOE Joint Genome Institute"/>
            <person name="Mondo S.J."/>
            <person name="Dannebaum R.O."/>
            <person name="Kuo R.C."/>
            <person name="Labutti K."/>
            <person name="Haridas S."/>
            <person name="Kuo A."/>
            <person name="Salamov A."/>
            <person name="Ahrendt S.R."/>
            <person name="Lipzen A."/>
            <person name="Sullivan W."/>
            <person name="Andreopoulos W.B."/>
            <person name="Clum A."/>
            <person name="Lindquist E."/>
            <person name="Daum C."/>
            <person name="Ramamoorthy G.K."/>
            <person name="Gryganskyi A."/>
            <person name="Culley D."/>
            <person name="Magnuson J.K."/>
            <person name="James T.Y."/>
            <person name="O'Malley M.A."/>
            <person name="Stajich J.E."/>
            <person name="Spatafora J.W."/>
            <person name="Visel A."/>
            <person name="Grigoriev I.V."/>
        </authorList>
    </citation>
    <scope>NUCLEOTIDE SEQUENCE [LARGE SCALE GENOMIC DNA]</scope>
    <source>
        <strain evidence="2 3">NRRL 1336</strain>
    </source>
</reference>
<dbReference type="Pfam" id="PF13460">
    <property type="entry name" value="NAD_binding_10"/>
    <property type="match status" value="1"/>
</dbReference>
<protein>
    <recommendedName>
        <fullName evidence="1">NAD(P)-binding domain-containing protein</fullName>
    </recommendedName>
</protein>
<gene>
    <name evidence="2" type="ORF">BCR42DRAFT_420353</name>
</gene>
<dbReference type="PANTHER" id="PTHR47129">
    <property type="entry name" value="QUINONE OXIDOREDUCTASE 2"/>
    <property type="match status" value="1"/>
</dbReference>
<sequence length="351" mass="40445">MLLISSADQYIGYCITSHLAQDPTVKSQLRILCQDERLCMNFKNQGIDVRKTDYEHPHYLSLAMRNVDHMVLVIGNQVERVTYAKNLCRVALRSGVKSIVLISNVGSLCPSLNSPLNDYALVEDEICNMDCAWTILRTDWIQQYFHLWATFAEKHRQFPLPMDASTEFCPIDIQDVCESVSSLLLEKSVKVSRNDGNKIEMTTKVVDSLDDLHNGQVYTLTGPQMVNGKKLMRSLIDATHYSAYQYLQMRPMDLQYYLQFLQTDIYFDARLKKDRARVFRDDFQSYGYRFNIIKQPTRSDLQIPEMIDYFDWVSSTSSSISVPHVHLLTGKSPRSLGAFFLENAISFKPLQ</sequence>
<comment type="caution">
    <text evidence="2">The sequence shown here is derived from an EMBL/GenBank/DDBJ whole genome shotgun (WGS) entry which is preliminary data.</text>
</comment>
<dbReference type="InterPro" id="IPR052718">
    <property type="entry name" value="NmrA-type_oxidoreductase"/>
</dbReference>
<dbReference type="InterPro" id="IPR036291">
    <property type="entry name" value="NAD(P)-bd_dom_sf"/>
</dbReference>
<dbReference type="OrthoDB" id="10254221at2759"/>
<dbReference type="Gene3D" id="3.40.50.720">
    <property type="entry name" value="NAD(P)-binding Rossmann-like Domain"/>
    <property type="match status" value="1"/>
</dbReference>
<keyword evidence="3" id="KW-1185">Reference proteome</keyword>
<dbReference type="InterPro" id="IPR016040">
    <property type="entry name" value="NAD(P)-bd_dom"/>
</dbReference>
<dbReference type="SUPFAM" id="SSF51735">
    <property type="entry name" value="NAD(P)-binding Rossmann-fold domains"/>
    <property type="match status" value="1"/>
</dbReference>
<evidence type="ECO:0000313" key="3">
    <source>
        <dbReference type="Proteomes" id="UP000193560"/>
    </source>
</evidence>
<evidence type="ECO:0000259" key="1">
    <source>
        <dbReference type="Pfam" id="PF13460"/>
    </source>
</evidence>
<proteinExistence type="predicted"/>
<dbReference type="STRING" id="90262.A0A1X2I9K0"/>
<feature type="domain" description="NAD(P)-binding" evidence="1">
    <location>
        <begin position="11"/>
        <end position="142"/>
    </location>
</feature>
<name>A0A1X2I9K0_9FUNG</name>
<organism evidence="2 3">
    <name type="scientific">Absidia repens</name>
    <dbReference type="NCBI Taxonomy" id="90262"/>
    <lineage>
        <taxon>Eukaryota</taxon>
        <taxon>Fungi</taxon>
        <taxon>Fungi incertae sedis</taxon>
        <taxon>Mucoromycota</taxon>
        <taxon>Mucoromycotina</taxon>
        <taxon>Mucoromycetes</taxon>
        <taxon>Mucorales</taxon>
        <taxon>Cunninghamellaceae</taxon>
        <taxon>Absidia</taxon>
    </lineage>
</organism>
<dbReference type="PANTHER" id="PTHR47129:SF1">
    <property type="entry name" value="NMRA-LIKE DOMAIN-CONTAINING PROTEIN"/>
    <property type="match status" value="1"/>
</dbReference>
<dbReference type="Proteomes" id="UP000193560">
    <property type="component" value="Unassembled WGS sequence"/>
</dbReference>
<dbReference type="EMBL" id="MCGE01000019">
    <property type="protein sequence ID" value="ORZ12280.1"/>
    <property type="molecule type" value="Genomic_DNA"/>
</dbReference>
<dbReference type="AlphaFoldDB" id="A0A1X2I9K0"/>